<dbReference type="AlphaFoldDB" id="A0A2P4R3V7"/>
<dbReference type="Gene3D" id="2.60.40.1080">
    <property type="match status" value="1"/>
</dbReference>
<gene>
    <name evidence="2" type="ORF">C2R26_10910</name>
</gene>
<dbReference type="EMBL" id="PPWZ01000092">
    <property type="protein sequence ID" value="POH35947.1"/>
    <property type="molecule type" value="Genomic_DNA"/>
</dbReference>
<feature type="domain" description="BIG2" evidence="1">
    <location>
        <begin position="203"/>
        <end position="243"/>
    </location>
</feature>
<comment type="caution">
    <text evidence="2">The sequence shown here is derived from an EMBL/GenBank/DDBJ whole genome shotgun (WGS) entry which is preliminary data.</text>
</comment>
<evidence type="ECO:0000259" key="1">
    <source>
        <dbReference type="Pfam" id="PF02368"/>
    </source>
</evidence>
<proteinExistence type="predicted"/>
<dbReference type="InterPro" id="IPR008964">
    <property type="entry name" value="Invasin/intimin_cell_adhesion"/>
</dbReference>
<sequence length="642" mass="72219">MNLIFIFKNLRFLILPILTLSLLFVVGEQPEIIQAASREDNNYYRKPSKRPISMGMGMGIGIWLSGGFNINPKPDYYITSGNELSIVTNSVRSTASFTENPFEPLTHTWYQRKEDDPSWSQVPNSNSSSLKVKTNQLGTTYYQLHDHYRGIFTSENYYSNVAAVHVTSRDVPAKSLTVNVDTNYIYNSTNTFNNDTAFANATPDPQNSTEEVTWSVSDPSLATIDSNGKITAVPGKEGSFFVKGTIINKDGTEASDTKLMNVGGGLFDQKVRAGQRVTFSIQGFDNATRDNDYNNIKVQWYKKSKDDKQTTALSTPTNPFEYTTDITSSKDDGEKYYAIIKLKNKELRTSYGLLTVLPALDSKVVLTDKQKNTSFKNETDTDNYLNNVVNGDIIEYTMNLNNNSNHNLLNTHLKTYLSLGTEINSITIDGKLTTDYESISNTNNSNKLIDIDVNELKMGAHHQVVINTLTRGIKKEMEFASTPSFTGTDSENNSYQGIGSKLHLKYITNQIIPHIKDIQFESIYSFENKGLKYRTSDTNSPNNVISIDDERRKKNPVKFYLNQPKPFLKDGKIPLAATLDFCRNGIIYPLTNKFLIADSNEDQTFQSINWNKDEGLLLQLNGTNSTAGKYQTTLSWNIEDTI</sequence>
<dbReference type="SUPFAM" id="SSF49373">
    <property type="entry name" value="Invasin/intimin cell-adhesion fragments"/>
    <property type="match status" value="1"/>
</dbReference>
<dbReference type="Pfam" id="PF02368">
    <property type="entry name" value="Big_2"/>
    <property type="match status" value="1"/>
</dbReference>
<accession>A0A2P4R3V7</accession>
<dbReference type="InterPro" id="IPR003343">
    <property type="entry name" value="Big_2"/>
</dbReference>
<organism evidence="2">
    <name type="scientific">Companilactobacillus formosensis</name>
    <dbReference type="NCBI Taxonomy" id="1617889"/>
    <lineage>
        <taxon>Bacteria</taxon>
        <taxon>Bacillati</taxon>
        <taxon>Bacillota</taxon>
        <taxon>Bacilli</taxon>
        <taxon>Lactobacillales</taxon>
        <taxon>Lactobacillaceae</taxon>
        <taxon>Companilactobacillus</taxon>
    </lineage>
</organism>
<evidence type="ECO:0000313" key="2">
    <source>
        <dbReference type="EMBL" id="POH35947.1"/>
    </source>
</evidence>
<protein>
    <recommendedName>
        <fullName evidence="1">BIG2 domain-containing protein</fullName>
    </recommendedName>
</protein>
<name>A0A2P4R3V7_9LACO</name>
<reference evidence="2" key="1">
    <citation type="submission" date="2018-01" db="EMBL/GenBank/DDBJ databases">
        <title>Genome sequnecing of Lactobacillus formosensis KACC 18721.</title>
        <authorList>
            <person name="Kim S.-J."/>
            <person name="Heo J."/>
        </authorList>
    </citation>
    <scope>NUCLEOTIDE SEQUENCE</scope>
    <source>
        <strain evidence="2">KACC 18721</strain>
    </source>
</reference>